<protein>
    <submittedName>
        <fullName evidence="1">Winged helix-turn-helix domain-containing protein</fullName>
    </submittedName>
</protein>
<dbReference type="EMBL" id="CP113836">
    <property type="protein sequence ID" value="WAL67414.1"/>
    <property type="molecule type" value="Genomic_DNA"/>
</dbReference>
<dbReference type="RefSeq" id="WP_268757519.1">
    <property type="nucleotide sequence ID" value="NZ_CP113836.1"/>
</dbReference>
<dbReference type="Gene3D" id="1.10.10.10">
    <property type="entry name" value="Winged helix-like DNA-binding domain superfamily/Winged helix DNA-binding domain"/>
    <property type="match status" value="1"/>
</dbReference>
<dbReference type="SUPFAM" id="SSF46785">
    <property type="entry name" value="Winged helix' DNA-binding domain"/>
    <property type="match status" value="1"/>
</dbReference>
<dbReference type="CDD" id="cd00090">
    <property type="entry name" value="HTH_ARSR"/>
    <property type="match status" value="1"/>
</dbReference>
<dbReference type="InterPro" id="IPR036390">
    <property type="entry name" value="WH_DNA-bd_sf"/>
</dbReference>
<dbReference type="Pfam" id="PF12840">
    <property type="entry name" value="HTH_20"/>
    <property type="match status" value="1"/>
</dbReference>
<dbReference type="InterPro" id="IPR011991">
    <property type="entry name" value="ArsR-like_HTH"/>
</dbReference>
<dbReference type="Proteomes" id="UP001163203">
    <property type="component" value="Chromosome"/>
</dbReference>
<evidence type="ECO:0000313" key="1">
    <source>
        <dbReference type="EMBL" id="WAL67414.1"/>
    </source>
</evidence>
<keyword evidence="2" id="KW-1185">Reference proteome</keyword>
<name>A0ABY7B510_9PSEU</name>
<gene>
    <name evidence="1" type="ORF">ORV05_06415</name>
</gene>
<proteinExistence type="predicted"/>
<evidence type="ECO:0000313" key="2">
    <source>
        <dbReference type="Proteomes" id="UP001163203"/>
    </source>
</evidence>
<organism evidence="1 2">
    <name type="scientific">Amycolatopsis cynarae</name>
    <dbReference type="NCBI Taxonomy" id="2995223"/>
    <lineage>
        <taxon>Bacteria</taxon>
        <taxon>Bacillati</taxon>
        <taxon>Actinomycetota</taxon>
        <taxon>Actinomycetes</taxon>
        <taxon>Pseudonocardiales</taxon>
        <taxon>Pseudonocardiaceae</taxon>
        <taxon>Amycolatopsis</taxon>
    </lineage>
</organism>
<dbReference type="InterPro" id="IPR036388">
    <property type="entry name" value="WH-like_DNA-bd_sf"/>
</dbReference>
<accession>A0ABY7B510</accession>
<reference evidence="1" key="1">
    <citation type="submission" date="2022-11" db="EMBL/GenBank/DDBJ databases">
        <authorList>
            <person name="Mo P."/>
        </authorList>
    </citation>
    <scope>NUCLEOTIDE SEQUENCE</scope>
    <source>
        <strain evidence="1">HUAS 11-8</strain>
    </source>
</reference>
<sequence>MTERRKATEAEANALASGIRLRIIRLTHAEALTNKELAERLHRDPATTLHHVRKLVETGFLAPQQPRRGNRGAKEIPYLSTGLSWQLDGMGEELDEAMLEAYLAEITEVPAGGLKQTRLVVRLSPEELEEFTTRLDDLFEEYVAKPPRDGTEGTAIYLATYPSR</sequence>